<organism evidence="5 6">
    <name type="scientific">Helicobacter muridarum</name>
    <dbReference type="NCBI Taxonomy" id="216"/>
    <lineage>
        <taxon>Bacteria</taxon>
        <taxon>Pseudomonadati</taxon>
        <taxon>Campylobacterota</taxon>
        <taxon>Epsilonproteobacteria</taxon>
        <taxon>Campylobacterales</taxon>
        <taxon>Helicobacteraceae</taxon>
        <taxon>Helicobacter</taxon>
    </lineage>
</organism>
<keyword evidence="3" id="KW-0479">Metal-binding</keyword>
<dbReference type="Gene3D" id="3.90.79.10">
    <property type="entry name" value="Nucleoside Triphosphate Pyrophosphohydrolase"/>
    <property type="match status" value="1"/>
</dbReference>
<keyword evidence="2 5" id="KW-0378">Hydrolase</keyword>
<evidence type="ECO:0000313" key="6">
    <source>
        <dbReference type="Proteomes" id="UP000255139"/>
    </source>
</evidence>
<dbReference type="NCBIfam" id="TIGR00052">
    <property type="entry name" value="nudix-type nucleoside diphosphatase, YffH/AdpP family"/>
    <property type="match status" value="1"/>
</dbReference>
<feature type="binding site" evidence="3">
    <location>
        <position position="97"/>
    </location>
    <ligand>
        <name>Mg(2+)</name>
        <dbReference type="ChEBI" id="CHEBI:18420"/>
        <label>1</label>
    </ligand>
</feature>
<comment type="cofactor">
    <cofactor evidence="1 3">
        <name>Mg(2+)</name>
        <dbReference type="ChEBI" id="CHEBI:18420"/>
    </cofactor>
</comment>
<dbReference type="EC" id="3.6.1.-" evidence="5"/>
<sequence length="207" mass="23764">MEENMIIYQGRHITMPTPNPPTIIDISPIEESKYLSLQRVTFNEQGINKTWDITKSHDSVAIVLYHRERDGFIFVRQFRVGVFLQNNKHGYMYELCAGLYDKNIDTTQIAIEEIQEECGYFISKDRIELITQLYGNVGMSGAKQYLFYAEIKSKDKKSAGGGVASELENIELIFVPRALIDEFIDDLNCPKTPSLCYGILWSKGKKF</sequence>
<dbReference type="GO" id="GO:0016818">
    <property type="term" value="F:hydrolase activity, acting on acid anhydrides, in phosphorus-containing anhydrides"/>
    <property type="evidence" value="ECO:0007669"/>
    <property type="project" value="InterPro"/>
</dbReference>
<dbReference type="GO" id="GO:0006753">
    <property type="term" value="P:nucleoside phosphate metabolic process"/>
    <property type="evidence" value="ECO:0007669"/>
    <property type="project" value="TreeGrafter"/>
</dbReference>
<evidence type="ECO:0000256" key="2">
    <source>
        <dbReference type="ARBA" id="ARBA00022801"/>
    </source>
</evidence>
<evidence type="ECO:0000313" key="5">
    <source>
        <dbReference type="EMBL" id="STQ85676.1"/>
    </source>
</evidence>
<protein>
    <submittedName>
        <fullName evidence="5">Nudix-type nucleoside diphosphatase, YffH/AdpP family protein</fullName>
        <ecNumber evidence="5">3.6.1.-</ecNumber>
    </submittedName>
</protein>
<feature type="binding site" evidence="3">
    <location>
        <position position="117"/>
    </location>
    <ligand>
        <name>Mg(2+)</name>
        <dbReference type="ChEBI" id="CHEBI:18420"/>
        <label>1</label>
    </ligand>
</feature>
<proteinExistence type="predicted"/>
<dbReference type="PANTHER" id="PTHR11839:SF15">
    <property type="entry name" value="URIDINE DIPHOSPHATE GLUCOSE PYROPHOSPHATASE NUDT14"/>
    <property type="match status" value="1"/>
</dbReference>
<evidence type="ECO:0000256" key="3">
    <source>
        <dbReference type="PIRSR" id="PIRSR604385-2"/>
    </source>
</evidence>
<accession>A0A377PS55</accession>
<dbReference type="CDD" id="cd18887">
    <property type="entry name" value="NUDIX_UGPPase_Nudt14"/>
    <property type="match status" value="1"/>
</dbReference>
<feature type="binding site" evidence="3">
    <location>
        <position position="113"/>
    </location>
    <ligand>
        <name>Mg(2+)</name>
        <dbReference type="ChEBI" id="CHEBI:18420"/>
        <label>1</label>
    </ligand>
</feature>
<dbReference type="GO" id="GO:0046872">
    <property type="term" value="F:metal ion binding"/>
    <property type="evidence" value="ECO:0007669"/>
    <property type="project" value="UniProtKB-KW"/>
</dbReference>
<name>A0A377PS55_9HELI</name>
<evidence type="ECO:0000256" key="4">
    <source>
        <dbReference type="PIRSR" id="PIRSR604385-3"/>
    </source>
</evidence>
<keyword evidence="3" id="KW-0460">Magnesium</keyword>
<dbReference type="RefSeq" id="WP_052089556.1">
    <property type="nucleotide sequence ID" value="NZ_FZML01000004.1"/>
</dbReference>
<evidence type="ECO:0000256" key="1">
    <source>
        <dbReference type="ARBA" id="ARBA00001946"/>
    </source>
</evidence>
<feature type="short sequence motif" description="Nudix box" evidence="4">
    <location>
        <begin position="98"/>
        <end position="120"/>
    </location>
</feature>
<dbReference type="InterPro" id="IPR015797">
    <property type="entry name" value="NUDIX_hydrolase-like_dom_sf"/>
</dbReference>
<dbReference type="EMBL" id="UGJE01000002">
    <property type="protein sequence ID" value="STQ85676.1"/>
    <property type="molecule type" value="Genomic_DNA"/>
</dbReference>
<dbReference type="AlphaFoldDB" id="A0A377PS55"/>
<dbReference type="GO" id="GO:0019693">
    <property type="term" value="P:ribose phosphate metabolic process"/>
    <property type="evidence" value="ECO:0007669"/>
    <property type="project" value="TreeGrafter"/>
</dbReference>
<gene>
    <name evidence="5" type="primary">nudK</name>
    <name evidence="5" type="ORF">NCTC12714_00462</name>
</gene>
<keyword evidence="6" id="KW-1185">Reference proteome</keyword>
<dbReference type="SUPFAM" id="SSF55811">
    <property type="entry name" value="Nudix"/>
    <property type="match status" value="1"/>
</dbReference>
<feature type="binding site" evidence="3">
    <location>
        <position position="168"/>
    </location>
    <ligand>
        <name>Mg(2+)</name>
        <dbReference type="ChEBI" id="CHEBI:18420"/>
        <label>1</label>
    </ligand>
</feature>
<reference evidence="5 6" key="1">
    <citation type="submission" date="2018-06" db="EMBL/GenBank/DDBJ databases">
        <authorList>
            <consortium name="Pathogen Informatics"/>
            <person name="Doyle S."/>
        </authorList>
    </citation>
    <scope>NUCLEOTIDE SEQUENCE [LARGE SCALE GENOMIC DNA]</scope>
    <source>
        <strain evidence="5 6">NCTC12714</strain>
    </source>
</reference>
<dbReference type="Proteomes" id="UP000255139">
    <property type="component" value="Unassembled WGS sequence"/>
</dbReference>
<dbReference type="InterPro" id="IPR004385">
    <property type="entry name" value="NDP_pyrophosphatase"/>
</dbReference>
<dbReference type="PANTHER" id="PTHR11839">
    <property type="entry name" value="UDP/ADP-SUGAR PYROPHOSPHATASE"/>
    <property type="match status" value="1"/>
</dbReference>